<gene>
    <name evidence="3" type="ORF">GCM10008174_05520</name>
</gene>
<feature type="domain" description="Penicillin-binding protein transpeptidase" evidence="2">
    <location>
        <begin position="83"/>
        <end position="208"/>
    </location>
</feature>
<dbReference type="Proteomes" id="UP001143309">
    <property type="component" value="Unassembled WGS sequence"/>
</dbReference>
<evidence type="ECO:0000313" key="3">
    <source>
        <dbReference type="EMBL" id="GLK78811.1"/>
    </source>
</evidence>
<dbReference type="InterPro" id="IPR012338">
    <property type="entry name" value="Beta-lactam/transpept-like"/>
</dbReference>
<reference evidence="3" key="1">
    <citation type="journal article" date="2014" name="Int. J. Syst. Evol. Microbiol.">
        <title>Complete genome sequence of Corynebacterium casei LMG S-19264T (=DSM 44701T), isolated from a smear-ripened cheese.</title>
        <authorList>
            <consortium name="US DOE Joint Genome Institute (JGI-PGF)"/>
            <person name="Walter F."/>
            <person name="Albersmeier A."/>
            <person name="Kalinowski J."/>
            <person name="Ruckert C."/>
        </authorList>
    </citation>
    <scope>NUCLEOTIDE SEQUENCE</scope>
    <source>
        <strain evidence="3">VKM B-2748</strain>
    </source>
</reference>
<feature type="region of interest" description="Disordered" evidence="1">
    <location>
        <begin position="113"/>
        <end position="134"/>
    </location>
</feature>
<feature type="compositionally biased region" description="Basic and acidic residues" evidence="1">
    <location>
        <begin position="114"/>
        <end position="134"/>
    </location>
</feature>
<proteinExistence type="predicted"/>
<dbReference type="Pfam" id="PF00905">
    <property type="entry name" value="Transpeptidase"/>
    <property type="match status" value="1"/>
</dbReference>
<accession>A0A9W6JJG6</accession>
<dbReference type="SUPFAM" id="SSF56601">
    <property type="entry name" value="beta-lactamase/transpeptidase-like"/>
    <property type="match status" value="1"/>
</dbReference>
<feature type="region of interest" description="Disordered" evidence="1">
    <location>
        <begin position="1"/>
        <end position="20"/>
    </location>
</feature>
<dbReference type="GO" id="GO:0008658">
    <property type="term" value="F:penicillin binding"/>
    <property type="evidence" value="ECO:0007669"/>
    <property type="project" value="InterPro"/>
</dbReference>
<keyword evidence="4" id="KW-1185">Reference proteome</keyword>
<comment type="caution">
    <text evidence="3">The sequence shown here is derived from an EMBL/GenBank/DDBJ whole genome shotgun (WGS) entry which is preliminary data.</text>
</comment>
<dbReference type="EMBL" id="BSFL01000001">
    <property type="protein sequence ID" value="GLK78811.1"/>
    <property type="molecule type" value="Genomic_DNA"/>
</dbReference>
<evidence type="ECO:0000259" key="2">
    <source>
        <dbReference type="Pfam" id="PF00905"/>
    </source>
</evidence>
<organism evidence="3 4">
    <name type="scientific">Methylopila turkensis</name>
    <dbReference type="NCBI Taxonomy" id="1437816"/>
    <lineage>
        <taxon>Bacteria</taxon>
        <taxon>Pseudomonadati</taxon>
        <taxon>Pseudomonadota</taxon>
        <taxon>Alphaproteobacteria</taxon>
        <taxon>Hyphomicrobiales</taxon>
        <taxon>Methylopilaceae</taxon>
        <taxon>Methylopila</taxon>
    </lineage>
</organism>
<protein>
    <recommendedName>
        <fullName evidence="2">Penicillin-binding protein transpeptidase domain-containing protein</fullName>
    </recommendedName>
</protein>
<dbReference type="Gene3D" id="3.40.710.10">
    <property type="entry name" value="DD-peptidase/beta-lactamase superfamily"/>
    <property type="match status" value="1"/>
</dbReference>
<name>A0A9W6JJG6_9HYPH</name>
<evidence type="ECO:0000256" key="1">
    <source>
        <dbReference type="SAM" id="MobiDB-lite"/>
    </source>
</evidence>
<dbReference type="InterPro" id="IPR001460">
    <property type="entry name" value="PCN-bd_Tpept"/>
</dbReference>
<sequence length="299" mass="31690">MADRDGCERGVAPEVRSERRGPRLAAAVRVAVAVALSAPASARAQGPTEDFAAAFGRAFDGVAACGVLRDVAAGAQPAVSDLQACGERLPPCAAFEVAANVVAIDRGIVPDADTPVRRELQGDDPEQKSAERGVNLRDAFRKPEPWVYEELARRIGPEAYGKALAALRYGNADASASPVERMWLGESPDGLRISPVEQVDFLARLKRGELPTSAESQARAVEIIPFERIPEGLFAWKSGECGPAGGDRVAWAIGWVDRGGRSTIYSAVEKGAEVTGADALGRMRAVLNELSLTPPPPKR</sequence>
<dbReference type="AlphaFoldDB" id="A0A9W6JJG6"/>
<reference evidence="3" key="2">
    <citation type="submission" date="2023-01" db="EMBL/GenBank/DDBJ databases">
        <authorList>
            <person name="Sun Q."/>
            <person name="Evtushenko L."/>
        </authorList>
    </citation>
    <scope>NUCLEOTIDE SEQUENCE</scope>
    <source>
        <strain evidence="3">VKM B-2748</strain>
    </source>
</reference>
<evidence type="ECO:0000313" key="4">
    <source>
        <dbReference type="Proteomes" id="UP001143309"/>
    </source>
</evidence>